<keyword evidence="5" id="KW-0804">Transcription</keyword>
<dbReference type="Gene3D" id="6.10.250.690">
    <property type="match status" value="1"/>
</dbReference>
<evidence type="ECO:0000259" key="9">
    <source>
        <dbReference type="PROSITE" id="PS51755"/>
    </source>
</evidence>
<dbReference type="SMART" id="SM00862">
    <property type="entry name" value="Trans_reg_C"/>
    <property type="match status" value="1"/>
</dbReference>
<dbReference type="InterPro" id="IPR036388">
    <property type="entry name" value="WH-like_DNA-bd_sf"/>
</dbReference>
<dbReference type="InterPro" id="IPR001789">
    <property type="entry name" value="Sig_transdc_resp-reg_receiver"/>
</dbReference>
<comment type="caution">
    <text evidence="10">The sequence shown here is derived from an EMBL/GenBank/DDBJ whole genome shotgun (WGS) entry which is preliminary data.</text>
</comment>
<dbReference type="InterPro" id="IPR016032">
    <property type="entry name" value="Sig_transdc_resp-reg_C-effctor"/>
</dbReference>
<evidence type="ECO:0000256" key="1">
    <source>
        <dbReference type="ARBA" id="ARBA00022553"/>
    </source>
</evidence>
<feature type="domain" description="Response regulatory" evidence="8">
    <location>
        <begin position="9"/>
        <end position="122"/>
    </location>
</feature>
<evidence type="ECO:0000313" key="11">
    <source>
        <dbReference type="Proteomes" id="UP000624279"/>
    </source>
</evidence>
<dbReference type="PROSITE" id="PS50110">
    <property type="entry name" value="RESPONSE_REGULATORY"/>
    <property type="match status" value="1"/>
</dbReference>
<dbReference type="PROSITE" id="PS51755">
    <property type="entry name" value="OMPR_PHOB"/>
    <property type="match status" value="1"/>
</dbReference>
<evidence type="ECO:0000256" key="4">
    <source>
        <dbReference type="ARBA" id="ARBA00023125"/>
    </source>
</evidence>
<sequence length="261" mass="29230">MAMTHTPTDILIIEDEPDLASLIADYATASGYQPQIIANGRIALEHIQRQAPDLIVLDLMLPGLDGISLCRAVREFSQVPIIMVTAKVEEIDRLLGLEIGADDYLCKPFSPRELMARIKVILRRSQNVAQVDEATLSSADSSTHKPINHSKVSAQVDVEGFKIYVHQQALELTRSEFVLLRHFIEHPGQVFSRSQLLDFVVQDNLDVTDRAIDSHIKNLRKKINQVLPDCNPIHAIYGLGYRFDGFDSFKDIETSATKLSN</sequence>
<dbReference type="PANTHER" id="PTHR48111">
    <property type="entry name" value="REGULATOR OF RPOS"/>
    <property type="match status" value="1"/>
</dbReference>
<accession>A0ABR6YBE1</accession>
<dbReference type="Pfam" id="PF00486">
    <property type="entry name" value="Trans_reg_C"/>
    <property type="match status" value="1"/>
</dbReference>
<dbReference type="SUPFAM" id="SSF46894">
    <property type="entry name" value="C-terminal effector domain of the bipartite response regulators"/>
    <property type="match status" value="1"/>
</dbReference>
<keyword evidence="11" id="KW-1185">Reference proteome</keyword>
<dbReference type="EMBL" id="JACOGA010000008">
    <property type="protein sequence ID" value="MBC3873887.1"/>
    <property type="molecule type" value="Genomic_DNA"/>
</dbReference>
<name>A0ABR6YBE1_9BURK</name>
<dbReference type="SUPFAM" id="SSF52172">
    <property type="entry name" value="CheY-like"/>
    <property type="match status" value="1"/>
</dbReference>
<dbReference type="SMART" id="SM00448">
    <property type="entry name" value="REC"/>
    <property type="match status" value="1"/>
</dbReference>
<evidence type="ECO:0000256" key="7">
    <source>
        <dbReference type="PROSITE-ProRule" id="PRU01091"/>
    </source>
</evidence>
<dbReference type="Pfam" id="PF00072">
    <property type="entry name" value="Response_reg"/>
    <property type="match status" value="1"/>
</dbReference>
<evidence type="ECO:0000256" key="6">
    <source>
        <dbReference type="PROSITE-ProRule" id="PRU00169"/>
    </source>
</evidence>
<reference evidence="10 11" key="1">
    <citation type="submission" date="2020-08" db="EMBL/GenBank/DDBJ databases">
        <title>Novel species isolated from subtropical streams in China.</title>
        <authorList>
            <person name="Lu H."/>
        </authorList>
    </citation>
    <scope>NUCLEOTIDE SEQUENCE [LARGE SCALE GENOMIC DNA]</scope>
    <source>
        <strain evidence="10 11">LX15W</strain>
    </source>
</reference>
<dbReference type="InterPro" id="IPR039420">
    <property type="entry name" value="WalR-like"/>
</dbReference>
<proteinExistence type="predicted"/>
<dbReference type="InterPro" id="IPR011006">
    <property type="entry name" value="CheY-like_superfamily"/>
</dbReference>
<keyword evidence="1 6" id="KW-0597">Phosphoprotein</keyword>
<organism evidence="10 11">
    <name type="scientific">Undibacterium flavidum</name>
    <dbReference type="NCBI Taxonomy" id="2762297"/>
    <lineage>
        <taxon>Bacteria</taxon>
        <taxon>Pseudomonadati</taxon>
        <taxon>Pseudomonadota</taxon>
        <taxon>Betaproteobacteria</taxon>
        <taxon>Burkholderiales</taxon>
        <taxon>Oxalobacteraceae</taxon>
        <taxon>Undibacterium</taxon>
    </lineage>
</organism>
<keyword evidence="3" id="KW-0805">Transcription regulation</keyword>
<dbReference type="InterPro" id="IPR001867">
    <property type="entry name" value="OmpR/PhoB-type_DNA-bd"/>
</dbReference>
<evidence type="ECO:0000313" key="10">
    <source>
        <dbReference type="EMBL" id="MBC3873887.1"/>
    </source>
</evidence>
<dbReference type="Gene3D" id="1.10.10.10">
    <property type="entry name" value="Winged helix-like DNA-binding domain superfamily/Winged helix DNA-binding domain"/>
    <property type="match status" value="1"/>
</dbReference>
<evidence type="ECO:0000256" key="2">
    <source>
        <dbReference type="ARBA" id="ARBA00023012"/>
    </source>
</evidence>
<evidence type="ECO:0000259" key="8">
    <source>
        <dbReference type="PROSITE" id="PS50110"/>
    </source>
</evidence>
<feature type="modified residue" description="4-aspartylphosphate" evidence="6">
    <location>
        <position position="58"/>
    </location>
</feature>
<evidence type="ECO:0000256" key="3">
    <source>
        <dbReference type="ARBA" id="ARBA00023015"/>
    </source>
</evidence>
<feature type="DNA-binding region" description="OmpR/PhoB-type" evidence="7">
    <location>
        <begin position="144"/>
        <end position="245"/>
    </location>
</feature>
<keyword evidence="4 7" id="KW-0238">DNA-binding</keyword>
<dbReference type="CDD" id="cd00383">
    <property type="entry name" value="trans_reg_C"/>
    <property type="match status" value="1"/>
</dbReference>
<gene>
    <name evidence="10" type="ORF">H8K55_09820</name>
</gene>
<evidence type="ECO:0000256" key="5">
    <source>
        <dbReference type="ARBA" id="ARBA00023163"/>
    </source>
</evidence>
<dbReference type="PANTHER" id="PTHR48111:SF4">
    <property type="entry name" value="DNA-BINDING DUAL TRANSCRIPTIONAL REGULATOR OMPR"/>
    <property type="match status" value="1"/>
</dbReference>
<feature type="domain" description="OmpR/PhoB-type" evidence="9">
    <location>
        <begin position="144"/>
        <end position="245"/>
    </location>
</feature>
<protein>
    <submittedName>
        <fullName evidence="10">Response regulator</fullName>
    </submittedName>
</protein>
<keyword evidence="2" id="KW-0902">Two-component regulatory system</keyword>
<dbReference type="Proteomes" id="UP000624279">
    <property type="component" value="Unassembled WGS sequence"/>
</dbReference>
<dbReference type="Gene3D" id="3.40.50.2300">
    <property type="match status" value="1"/>
</dbReference>